<name>A0A3S5C3P3_9PLAT</name>
<evidence type="ECO:0000313" key="6">
    <source>
        <dbReference type="Proteomes" id="UP000784294"/>
    </source>
</evidence>
<organism evidence="5 6">
    <name type="scientific">Protopolystoma xenopodis</name>
    <dbReference type="NCBI Taxonomy" id="117903"/>
    <lineage>
        <taxon>Eukaryota</taxon>
        <taxon>Metazoa</taxon>
        <taxon>Spiralia</taxon>
        <taxon>Lophotrochozoa</taxon>
        <taxon>Platyhelminthes</taxon>
        <taxon>Monogenea</taxon>
        <taxon>Polyopisthocotylea</taxon>
        <taxon>Polystomatidea</taxon>
        <taxon>Polystomatidae</taxon>
        <taxon>Protopolystoma</taxon>
    </lineage>
</organism>
<keyword evidence="2" id="KW-0804">Transcription</keyword>
<dbReference type="EMBL" id="CAAALY010245286">
    <property type="protein sequence ID" value="VEL33170.1"/>
    <property type="molecule type" value="Genomic_DNA"/>
</dbReference>
<evidence type="ECO:0000256" key="3">
    <source>
        <dbReference type="ARBA" id="ARBA00023170"/>
    </source>
</evidence>
<reference evidence="5" key="1">
    <citation type="submission" date="2018-11" db="EMBL/GenBank/DDBJ databases">
        <authorList>
            <consortium name="Pathogen Informatics"/>
        </authorList>
    </citation>
    <scope>NUCLEOTIDE SEQUENCE</scope>
</reference>
<dbReference type="SUPFAM" id="SSF48508">
    <property type="entry name" value="Nuclear receptor ligand-binding domain"/>
    <property type="match status" value="1"/>
</dbReference>
<proteinExistence type="predicted"/>
<evidence type="ECO:0000256" key="1">
    <source>
        <dbReference type="ARBA" id="ARBA00023015"/>
    </source>
</evidence>
<keyword evidence="3" id="KW-0675">Receptor</keyword>
<evidence type="ECO:0000256" key="4">
    <source>
        <dbReference type="SAM" id="MobiDB-lite"/>
    </source>
</evidence>
<feature type="region of interest" description="Disordered" evidence="4">
    <location>
        <begin position="20"/>
        <end position="62"/>
    </location>
</feature>
<gene>
    <name evidence="5" type="ORF">PXEA_LOCUS26610</name>
</gene>
<evidence type="ECO:0000256" key="2">
    <source>
        <dbReference type="ARBA" id="ARBA00023163"/>
    </source>
</evidence>
<protein>
    <submittedName>
        <fullName evidence="5">Uncharacterized protein</fullName>
    </submittedName>
</protein>
<comment type="caution">
    <text evidence="5">The sequence shown here is derived from an EMBL/GenBank/DDBJ whole genome shotgun (WGS) entry which is preliminary data.</text>
</comment>
<dbReference type="InterPro" id="IPR035500">
    <property type="entry name" value="NHR-like_dom_sf"/>
</dbReference>
<dbReference type="Gene3D" id="1.10.565.10">
    <property type="entry name" value="Retinoid X Receptor"/>
    <property type="match status" value="1"/>
</dbReference>
<dbReference type="Proteomes" id="UP000784294">
    <property type="component" value="Unassembled WGS sequence"/>
</dbReference>
<dbReference type="OrthoDB" id="6263305at2759"/>
<keyword evidence="6" id="KW-1185">Reference proteome</keyword>
<feature type="compositionally biased region" description="Basic and acidic residues" evidence="4">
    <location>
        <begin position="100"/>
        <end position="153"/>
    </location>
</feature>
<dbReference type="AlphaFoldDB" id="A0A3S5C3P3"/>
<keyword evidence="1" id="KW-0805">Transcription regulation</keyword>
<feature type="region of interest" description="Disordered" evidence="4">
    <location>
        <begin position="99"/>
        <end position="153"/>
    </location>
</feature>
<sequence length="309" mass="34457">MNRSFSRDILRLGDWLGIHGPKEDFSNDGCPTARNATQTDCRPYVDAGNDSEPPSRRRRVTSVEVVPNGTIALDEAAPQEDAKARKGGETLCQNEVNVFEGDKDTKKERQVMEERDNERKVKKLGLEKSKSREEGEKEQGKGDREGKEYKMEQRPQLTQEAAIPHALDTSLHSPLLNDLCLTGSDDFLLDAETIKELMIANEDASETISSRQVETDGAYRNGHSDQIQLSSGLGGQALLTRELASHVLFLTAAWLRRFGVFQQLPSQIKRNLLTWTWSDLFLLGICQTVGSITQSCDSSVSGEFQQVML</sequence>
<accession>A0A3S5C3P3</accession>
<evidence type="ECO:0000313" key="5">
    <source>
        <dbReference type="EMBL" id="VEL33170.1"/>
    </source>
</evidence>